<dbReference type="Proteomes" id="UP000571084">
    <property type="component" value="Unassembled WGS sequence"/>
</dbReference>
<name>A0A840RUL4_9BURK</name>
<comment type="caution">
    <text evidence="1">The sequence shown here is derived from an EMBL/GenBank/DDBJ whole genome shotgun (WGS) entry which is preliminary data.</text>
</comment>
<reference evidence="1 2" key="1">
    <citation type="submission" date="2020-08" db="EMBL/GenBank/DDBJ databases">
        <title>Genomic Encyclopedia of Type Strains, Phase IV (KMG-IV): sequencing the most valuable type-strain genomes for metagenomic binning, comparative biology and taxonomic classification.</title>
        <authorList>
            <person name="Goeker M."/>
        </authorList>
    </citation>
    <scope>NUCLEOTIDE SEQUENCE [LARGE SCALE GENOMIC DNA]</scope>
    <source>
        <strain evidence="1 2">DSM 23240</strain>
    </source>
</reference>
<keyword evidence="2" id="KW-1185">Reference proteome</keyword>
<sequence length="131" mass="15265">MVKVKKRRLICIIILPLMVYLIYSKWHEGTPYGEKEYSPNNKFYFQLHKVFSIDEWIPFVPAPQGSDGDYDRHGYVRAYTADGKFIGEVFANGIPRAHIFWSRDVLAVMDGVHNKYNDGRIQLPTTAELPW</sequence>
<protein>
    <submittedName>
        <fullName evidence="1">Uncharacterized protein</fullName>
    </submittedName>
</protein>
<dbReference type="AlphaFoldDB" id="A0A840RUL4"/>
<accession>A0A840RUL4</accession>
<organism evidence="1 2">
    <name type="scientific">Glaciimonas immobilis</name>
    <dbReference type="NCBI Taxonomy" id="728004"/>
    <lineage>
        <taxon>Bacteria</taxon>
        <taxon>Pseudomonadati</taxon>
        <taxon>Pseudomonadota</taxon>
        <taxon>Betaproteobacteria</taxon>
        <taxon>Burkholderiales</taxon>
        <taxon>Oxalobacteraceae</taxon>
        <taxon>Glaciimonas</taxon>
    </lineage>
</organism>
<gene>
    <name evidence="1" type="ORF">HNR39_002045</name>
</gene>
<proteinExistence type="predicted"/>
<dbReference type="EMBL" id="JACHHQ010000004">
    <property type="protein sequence ID" value="MBB5200210.1"/>
    <property type="molecule type" value="Genomic_DNA"/>
</dbReference>
<evidence type="ECO:0000313" key="2">
    <source>
        <dbReference type="Proteomes" id="UP000571084"/>
    </source>
</evidence>
<evidence type="ECO:0000313" key="1">
    <source>
        <dbReference type="EMBL" id="MBB5200210.1"/>
    </source>
</evidence>
<dbReference type="RefSeq" id="WP_168051443.1">
    <property type="nucleotide sequence ID" value="NZ_JAAOZT010000001.1"/>
</dbReference>